<protein>
    <recommendedName>
        <fullName evidence="4">Type I restriction modification DNA specificity domain-containing protein</fullName>
    </recommendedName>
</protein>
<organism evidence="5 6">
    <name type="scientific">Enterococcus aquimarinus</name>
    <dbReference type="NCBI Taxonomy" id="328396"/>
    <lineage>
        <taxon>Bacteria</taxon>
        <taxon>Bacillati</taxon>
        <taxon>Bacillota</taxon>
        <taxon>Bacilli</taxon>
        <taxon>Lactobacillales</taxon>
        <taxon>Enterococcaceae</taxon>
        <taxon>Enterococcus</taxon>
    </lineage>
</organism>
<dbReference type="AlphaFoldDB" id="A0A1L8QMX0"/>
<evidence type="ECO:0000256" key="3">
    <source>
        <dbReference type="ARBA" id="ARBA00023125"/>
    </source>
</evidence>
<dbReference type="InterPro" id="IPR044946">
    <property type="entry name" value="Restrct_endonuc_typeI_TRD_sf"/>
</dbReference>
<dbReference type="PANTHER" id="PTHR30408:SF12">
    <property type="entry name" value="TYPE I RESTRICTION ENZYME MJAVIII SPECIFICITY SUBUNIT"/>
    <property type="match status" value="1"/>
</dbReference>
<evidence type="ECO:0000313" key="6">
    <source>
        <dbReference type="Proteomes" id="UP000182149"/>
    </source>
</evidence>
<evidence type="ECO:0000259" key="4">
    <source>
        <dbReference type="Pfam" id="PF01420"/>
    </source>
</evidence>
<dbReference type="GO" id="GO:0003677">
    <property type="term" value="F:DNA binding"/>
    <property type="evidence" value="ECO:0007669"/>
    <property type="project" value="UniProtKB-KW"/>
</dbReference>
<dbReference type="PANTHER" id="PTHR30408">
    <property type="entry name" value="TYPE-1 RESTRICTION ENZYME ECOKI SPECIFICITY PROTEIN"/>
    <property type="match status" value="1"/>
</dbReference>
<dbReference type="SUPFAM" id="SSF116734">
    <property type="entry name" value="DNA methylase specificity domain"/>
    <property type="match status" value="1"/>
</dbReference>
<dbReference type="InterPro" id="IPR052021">
    <property type="entry name" value="Type-I_RS_S_subunit"/>
</dbReference>
<proteinExistence type="inferred from homology"/>
<name>A0A1L8QMX0_9ENTE</name>
<feature type="domain" description="Type I restriction modification DNA specificity" evidence="4">
    <location>
        <begin position="20"/>
        <end position="109"/>
    </location>
</feature>
<dbReference type="Gene3D" id="3.90.220.20">
    <property type="entry name" value="DNA methylase specificity domains"/>
    <property type="match status" value="1"/>
</dbReference>
<dbReference type="STRING" id="328396.RU93_GL001345"/>
<dbReference type="EMBL" id="JXKD01000027">
    <property type="protein sequence ID" value="OJG08858.1"/>
    <property type="molecule type" value="Genomic_DNA"/>
</dbReference>
<keyword evidence="2" id="KW-0680">Restriction system</keyword>
<dbReference type="Pfam" id="PF01420">
    <property type="entry name" value="Methylase_S"/>
    <property type="match status" value="1"/>
</dbReference>
<dbReference type="Proteomes" id="UP000182149">
    <property type="component" value="Unassembled WGS sequence"/>
</dbReference>
<evidence type="ECO:0000313" key="5">
    <source>
        <dbReference type="EMBL" id="OJG08858.1"/>
    </source>
</evidence>
<comment type="caution">
    <text evidence="5">The sequence shown here is derived from an EMBL/GenBank/DDBJ whole genome shotgun (WGS) entry which is preliminary data.</text>
</comment>
<keyword evidence="3" id="KW-0238">DNA-binding</keyword>
<gene>
    <name evidence="5" type="ORF">RU93_GL001345</name>
</gene>
<keyword evidence="6" id="KW-1185">Reference proteome</keyword>
<evidence type="ECO:0000256" key="1">
    <source>
        <dbReference type="ARBA" id="ARBA00010923"/>
    </source>
</evidence>
<sequence>MGNVAYYNESVHNKYSSIRINSAMLILRPLKRNEVSDSYMEAVLRGNILDMFMKKNHVGSAQPHITKRDFSSLKVNIPNTFEEQQKIGAFFQSLDDTIALHQQALDTLKLLKKSLLQKMFV</sequence>
<accession>A0A1L8QMX0</accession>
<evidence type="ECO:0000256" key="2">
    <source>
        <dbReference type="ARBA" id="ARBA00022747"/>
    </source>
</evidence>
<reference evidence="5 6" key="1">
    <citation type="submission" date="2014-12" db="EMBL/GenBank/DDBJ databases">
        <title>Draft genome sequences of 29 type strains of Enterococci.</title>
        <authorList>
            <person name="Zhong Z."/>
            <person name="Sun Z."/>
            <person name="Liu W."/>
            <person name="Zhang W."/>
            <person name="Zhang H."/>
        </authorList>
    </citation>
    <scope>NUCLEOTIDE SEQUENCE [LARGE SCALE GENOMIC DNA]</scope>
    <source>
        <strain evidence="5 6">DSM 17690</strain>
    </source>
</reference>
<dbReference type="GO" id="GO:0009307">
    <property type="term" value="P:DNA restriction-modification system"/>
    <property type="evidence" value="ECO:0007669"/>
    <property type="project" value="UniProtKB-KW"/>
</dbReference>
<dbReference type="InterPro" id="IPR000055">
    <property type="entry name" value="Restrct_endonuc_typeI_TRD"/>
</dbReference>
<comment type="similarity">
    <text evidence="1">Belongs to the type-I restriction system S methylase family.</text>
</comment>